<dbReference type="KEGG" id="pll:I858_009630"/>
<organism evidence="7 8">
    <name type="scientific">Planococcus versutus</name>
    <dbReference type="NCBI Taxonomy" id="1302659"/>
    <lineage>
        <taxon>Bacteria</taxon>
        <taxon>Bacillati</taxon>
        <taxon>Bacillota</taxon>
        <taxon>Bacilli</taxon>
        <taxon>Bacillales</taxon>
        <taxon>Caryophanaceae</taxon>
        <taxon>Planococcus</taxon>
    </lineage>
</organism>
<dbReference type="GO" id="GO:0033744">
    <property type="term" value="F:L-methionine:thioredoxin-disulfide S-oxidoreductase activity"/>
    <property type="evidence" value="ECO:0007669"/>
    <property type="project" value="RHEA"/>
</dbReference>
<evidence type="ECO:0000256" key="3">
    <source>
        <dbReference type="ARBA" id="ARBA00047806"/>
    </source>
</evidence>
<dbReference type="PANTHER" id="PTHR43774:SF1">
    <property type="entry name" value="PEPTIDE METHIONINE SULFOXIDE REDUCTASE MSRA 2"/>
    <property type="match status" value="1"/>
</dbReference>
<evidence type="ECO:0000256" key="1">
    <source>
        <dbReference type="ARBA" id="ARBA00005591"/>
    </source>
</evidence>
<evidence type="ECO:0000313" key="7">
    <source>
        <dbReference type="EMBL" id="ANU27247.1"/>
    </source>
</evidence>
<feature type="active site" evidence="5">
    <location>
        <position position="31"/>
    </location>
</feature>
<feature type="domain" description="Peptide methionine sulphoxide reductase MsrA" evidence="6">
    <location>
        <begin position="25"/>
        <end position="160"/>
    </location>
</feature>
<name>A0A1B1S223_9BACL</name>
<dbReference type="Gene3D" id="3.30.1060.10">
    <property type="entry name" value="Peptide methionine sulphoxide reductase MsrA"/>
    <property type="match status" value="1"/>
</dbReference>
<dbReference type="SUPFAM" id="SSF55068">
    <property type="entry name" value="Peptide methionine sulfoxide reductase"/>
    <property type="match status" value="1"/>
</dbReference>
<accession>A0A1B1S223</accession>
<dbReference type="InterPro" id="IPR036509">
    <property type="entry name" value="Met_Sox_Rdtase_MsrA_sf"/>
</dbReference>
<dbReference type="STRING" id="1302659.I858_009630"/>
<evidence type="ECO:0000256" key="4">
    <source>
        <dbReference type="ARBA" id="ARBA00048782"/>
    </source>
</evidence>
<keyword evidence="8" id="KW-1185">Reference proteome</keyword>
<dbReference type="EMBL" id="CP016540">
    <property type="protein sequence ID" value="ANU27247.1"/>
    <property type="molecule type" value="Genomic_DNA"/>
</dbReference>
<dbReference type="GO" id="GO:0008113">
    <property type="term" value="F:peptide-methionine (S)-S-oxide reductase activity"/>
    <property type="evidence" value="ECO:0007669"/>
    <property type="project" value="UniProtKB-UniRule"/>
</dbReference>
<dbReference type="RefSeq" id="WP_049693141.1">
    <property type="nucleotide sequence ID" value="NZ_CP016540.2"/>
</dbReference>
<comment type="function">
    <text evidence="5">Has an important function as a repair enzyme for proteins that have been inactivated by oxidation. Catalyzes the reversible oxidation-reduction of methionine sulfoxide in proteins to methionine.</text>
</comment>
<gene>
    <name evidence="5" type="primary">msrA</name>
    <name evidence="7" type="ORF">I858_009630</name>
</gene>
<dbReference type="HAMAP" id="MF_01401">
    <property type="entry name" value="MsrA"/>
    <property type="match status" value="1"/>
</dbReference>
<dbReference type="InterPro" id="IPR002569">
    <property type="entry name" value="Met_Sox_Rdtase_MsrA_dom"/>
</dbReference>
<dbReference type="EC" id="1.8.4.11" evidence="5"/>
<keyword evidence="2 5" id="KW-0560">Oxidoreductase</keyword>
<dbReference type="Pfam" id="PF01625">
    <property type="entry name" value="PMSR"/>
    <property type="match status" value="1"/>
</dbReference>
<comment type="similarity">
    <text evidence="1 5">Belongs to the MsrA Met sulfoxide reductase family.</text>
</comment>
<evidence type="ECO:0000259" key="6">
    <source>
        <dbReference type="Pfam" id="PF01625"/>
    </source>
</evidence>
<dbReference type="OrthoDB" id="4174719at2"/>
<protein>
    <recommendedName>
        <fullName evidence="5">Peptide methionine sulfoxide reductase MsrA</fullName>
        <shortName evidence="5">Protein-methionine-S-oxide reductase</shortName>
        <ecNumber evidence="5">1.8.4.11</ecNumber>
    </recommendedName>
    <alternativeName>
        <fullName evidence="5">Peptide-methionine (S)-S-oxide reductase</fullName>
        <shortName evidence="5">Peptide Met(O) reductase</shortName>
    </alternativeName>
</protein>
<evidence type="ECO:0000256" key="5">
    <source>
        <dbReference type="HAMAP-Rule" id="MF_01401"/>
    </source>
</evidence>
<dbReference type="NCBIfam" id="TIGR00401">
    <property type="entry name" value="msrA"/>
    <property type="match status" value="1"/>
</dbReference>
<evidence type="ECO:0000313" key="8">
    <source>
        <dbReference type="Proteomes" id="UP000053354"/>
    </source>
</evidence>
<comment type="catalytic activity">
    <reaction evidence="3 5">
        <text>L-methionyl-[protein] + [thioredoxin]-disulfide + H2O = L-methionyl-(S)-S-oxide-[protein] + [thioredoxin]-dithiol</text>
        <dbReference type="Rhea" id="RHEA:14217"/>
        <dbReference type="Rhea" id="RHEA-COMP:10698"/>
        <dbReference type="Rhea" id="RHEA-COMP:10700"/>
        <dbReference type="Rhea" id="RHEA-COMP:12313"/>
        <dbReference type="Rhea" id="RHEA-COMP:12315"/>
        <dbReference type="ChEBI" id="CHEBI:15377"/>
        <dbReference type="ChEBI" id="CHEBI:16044"/>
        <dbReference type="ChEBI" id="CHEBI:29950"/>
        <dbReference type="ChEBI" id="CHEBI:44120"/>
        <dbReference type="ChEBI" id="CHEBI:50058"/>
        <dbReference type="EC" id="1.8.4.11"/>
    </reaction>
</comment>
<reference evidence="7" key="1">
    <citation type="submission" date="2016-10" db="EMBL/GenBank/DDBJ databases">
        <authorList>
            <person name="See-Too W.S."/>
        </authorList>
    </citation>
    <scope>NUCLEOTIDE SEQUENCE</scope>
    <source>
        <strain evidence="7">L10.15</strain>
    </source>
</reference>
<comment type="catalytic activity">
    <reaction evidence="4 5">
        <text>[thioredoxin]-disulfide + L-methionine + H2O = L-methionine (S)-S-oxide + [thioredoxin]-dithiol</text>
        <dbReference type="Rhea" id="RHEA:19993"/>
        <dbReference type="Rhea" id="RHEA-COMP:10698"/>
        <dbReference type="Rhea" id="RHEA-COMP:10700"/>
        <dbReference type="ChEBI" id="CHEBI:15377"/>
        <dbReference type="ChEBI" id="CHEBI:29950"/>
        <dbReference type="ChEBI" id="CHEBI:50058"/>
        <dbReference type="ChEBI" id="CHEBI:57844"/>
        <dbReference type="ChEBI" id="CHEBI:58772"/>
        <dbReference type="EC" id="1.8.4.11"/>
    </reaction>
</comment>
<sequence length="226" mass="26432">MDFQQMVIRSIEEDIRQNDQRLELATFGMGCFWGPEARFGSMSGVVRTCVGFTGGTTPTPTYRKMGDHTETVQISFDPRVISYEAILREFWQNHYPNRDNYKGRQYISLVHYHTEQQRKTIENIQKEMEMQLREPIETEIAPVSEFTLAEERHQKYYLKRYPKALEQLAELYPNNALLKDSTFAARLNGFVKGFGTKGSVREDIAQWSIGVAEKERLTDLFLKLKW</sequence>
<evidence type="ECO:0000256" key="2">
    <source>
        <dbReference type="ARBA" id="ARBA00023002"/>
    </source>
</evidence>
<dbReference type="Proteomes" id="UP000053354">
    <property type="component" value="Chromosome"/>
</dbReference>
<proteinExistence type="inferred from homology"/>
<dbReference type="AlphaFoldDB" id="A0A1B1S223"/>
<dbReference type="PANTHER" id="PTHR43774">
    <property type="entry name" value="PEPTIDE METHIONINE SULFOXIDE REDUCTASE"/>
    <property type="match status" value="1"/>
</dbReference>